<gene>
    <name evidence="2" type="ORF">GSPATT00011675001</name>
</gene>
<evidence type="ECO:0000256" key="1">
    <source>
        <dbReference type="SAM" id="Coils"/>
    </source>
</evidence>
<accession>A0CZ85</accession>
<dbReference type="Proteomes" id="UP000000600">
    <property type="component" value="Unassembled WGS sequence"/>
</dbReference>
<dbReference type="KEGG" id="ptm:GSPATT00011675001"/>
<keyword evidence="3" id="KW-1185">Reference proteome</keyword>
<dbReference type="AlphaFoldDB" id="A0CZ85"/>
<dbReference type="InParanoid" id="A0CZ85"/>
<dbReference type="HOGENOM" id="CLU_1006313_0_0_1"/>
<feature type="coiled-coil region" evidence="1">
    <location>
        <begin position="181"/>
        <end position="208"/>
    </location>
</feature>
<dbReference type="RefSeq" id="XP_001443499.1">
    <property type="nucleotide sequence ID" value="XM_001443462.1"/>
</dbReference>
<reference evidence="2 3" key="1">
    <citation type="journal article" date="2006" name="Nature">
        <title>Global trends of whole-genome duplications revealed by the ciliate Paramecium tetraurelia.</title>
        <authorList>
            <consortium name="Genoscope"/>
            <person name="Aury J.-M."/>
            <person name="Jaillon O."/>
            <person name="Duret L."/>
            <person name="Noel B."/>
            <person name="Jubin C."/>
            <person name="Porcel B.M."/>
            <person name="Segurens B."/>
            <person name="Daubin V."/>
            <person name="Anthouard V."/>
            <person name="Aiach N."/>
            <person name="Arnaiz O."/>
            <person name="Billaut A."/>
            <person name="Beisson J."/>
            <person name="Blanc I."/>
            <person name="Bouhouche K."/>
            <person name="Camara F."/>
            <person name="Duharcourt S."/>
            <person name="Guigo R."/>
            <person name="Gogendeau D."/>
            <person name="Katinka M."/>
            <person name="Keller A.-M."/>
            <person name="Kissmehl R."/>
            <person name="Klotz C."/>
            <person name="Koll F."/>
            <person name="Le Moue A."/>
            <person name="Lepere C."/>
            <person name="Malinsky S."/>
            <person name="Nowacki M."/>
            <person name="Nowak J.K."/>
            <person name="Plattner H."/>
            <person name="Poulain J."/>
            <person name="Ruiz F."/>
            <person name="Serrano V."/>
            <person name="Zagulski M."/>
            <person name="Dessen P."/>
            <person name="Betermier M."/>
            <person name="Weissenbach J."/>
            <person name="Scarpelli C."/>
            <person name="Schachter V."/>
            <person name="Sperling L."/>
            <person name="Meyer E."/>
            <person name="Cohen J."/>
            <person name="Wincker P."/>
        </authorList>
    </citation>
    <scope>NUCLEOTIDE SEQUENCE [LARGE SCALE GENOMIC DNA]</scope>
    <source>
        <strain evidence="2 3">Stock d4-2</strain>
    </source>
</reference>
<dbReference type="GeneID" id="5029278"/>
<organism evidence="2 3">
    <name type="scientific">Paramecium tetraurelia</name>
    <dbReference type="NCBI Taxonomy" id="5888"/>
    <lineage>
        <taxon>Eukaryota</taxon>
        <taxon>Sar</taxon>
        <taxon>Alveolata</taxon>
        <taxon>Ciliophora</taxon>
        <taxon>Intramacronucleata</taxon>
        <taxon>Oligohymenophorea</taxon>
        <taxon>Peniculida</taxon>
        <taxon>Parameciidae</taxon>
        <taxon>Paramecium</taxon>
    </lineage>
</organism>
<protein>
    <recommendedName>
        <fullName evidence="4">Transmembrane protein</fullName>
    </recommendedName>
</protein>
<proteinExistence type="predicted"/>
<evidence type="ECO:0008006" key="4">
    <source>
        <dbReference type="Google" id="ProtNLM"/>
    </source>
</evidence>
<evidence type="ECO:0000313" key="2">
    <source>
        <dbReference type="EMBL" id="CAK76102.1"/>
    </source>
</evidence>
<sequence length="277" mass="32587">MISLAIVNDKLSFGEIKLIHSFSENNVLSSFFDFIFSWSQMWRCSINQSYSFQKVSTPYSNLRGSKILKNQNKYNNKTFKQHINQIQMLNQNICHFLSENQAQLQNSYSQPELQSQRQELFVLFKSNTDNNKLFILGRSLHIFVLFNDFLNRRSDQILQKAFLKIIKASKNSSYFQICLLVSIENKRIENLEQLLETKYQQKNQRSNQKNINTDCEKFQKQQNSKITNLSSVAMMMFIIGILKISNLELQIRLQSNLIVLISLLRLFNFNTSSVQNY</sequence>
<dbReference type="EMBL" id="CT868230">
    <property type="protein sequence ID" value="CAK76102.1"/>
    <property type="molecule type" value="Genomic_DNA"/>
</dbReference>
<name>A0CZ85_PARTE</name>
<keyword evidence="1" id="KW-0175">Coiled coil</keyword>
<evidence type="ECO:0000313" key="3">
    <source>
        <dbReference type="Proteomes" id="UP000000600"/>
    </source>
</evidence>